<dbReference type="InterPro" id="IPR042098">
    <property type="entry name" value="TauD-like_sf"/>
</dbReference>
<proteinExistence type="inferred from homology"/>
<dbReference type="OrthoDB" id="581608at2"/>
<dbReference type="RefSeq" id="WP_157718824.1">
    <property type="nucleotide sequence ID" value="NZ_LT629785.1"/>
</dbReference>
<organism evidence="7 8">
    <name type="scientific">Pseudomonas pohangensis</name>
    <dbReference type="NCBI Taxonomy" id="364197"/>
    <lineage>
        <taxon>Bacteria</taxon>
        <taxon>Pseudomonadati</taxon>
        <taxon>Pseudomonadota</taxon>
        <taxon>Gammaproteobacteria</taxon>
        <taxon>Pseudomonadales</taxon>
        <taxon>Pseudomonadaceae</taxon>
        <taxon>Pseudomonas</taxon>
    </lineage>
</organism>
<dbReference type="PANTHER" id="PTHR30468">
    <property type="entry name" value="ALPHA-KETOGLUTARATE-DEPENDENT SULFONATE DIOXYGENASE"/>
    <property type="match status" value="1"/>
</dbReference>
<dbReference type="Proteomes" id="UP000243232">
    <property type="component" value="Chromosome I"/>
</dbReference>
<evidence type="ECO:0000256" key="5">
    <source>
        <dbReference type="ARBA" id="ARBA00023004"/>
    </source>
</evidence>
<evidence type="ECO:0000256" key="2">
    <source>
        <dbReference type="ARBA" id="ARBA00022723"/>
    </source>
</evidence>
<reference evidence="8" key="1">
    <citation type="submission" date="2016-10" db="EMBL/GenBank/DDBJ databases">
        <authorList>
            <person name="Varghese N."/>
            <person name="Submissions S."/>
        </authorList>
    </citation>
    <scope>NUCLEOTIDE SEQUENCE [LARGE SCALE GENOMIC DNA]</scope>
    <source>
        <strain evidence="8">DSM 17875</strain>
    </source>
</reference>
<dbReference type="GO" id="GO:0005737">
    <property type="term" value="C:cytoplasm"/>
    <property type="evidence" value="ECO:0007669"/>
    <property type="project" value="TreeGrafter"/>
</dbReference>
<evidence type="ECO:0000256" key="4">
    <source>
        <dbReference type="ARBA" id="ARBA00023002"/>
    </source>
</evidence>
<keyword evidence="3 7" id="KW-0223">Dioxygenase</keyword>
<feature type="domain" description="TauD/TfdA-like" evidence="6">
    <location>
        <begin position="10"/>
        <end position="271"/>
    </location>
</feature>
<sequence length="280" mass="31625">MSDYQSFTLEPFTRVVGARITGIDMSKPLSDKAKEEIFDAYAKYSVLSFPGQDISPGAQVEVARMFGTPDAPRKFRLYDEKNHPLVGLIEQDGSEDFIVGEAWHSDNMDYENPYASLVMYQEVSPGVGGDTLFSCMYSAYNALSKPMQEFLEGKTALNDNTRTSYSAKLNKNYTDKGKETPDAVEHPVIRTHPVTGKKLLYVNPAFTTQIVGLSLGESDAILNYLFNLVATRPDFQCRHIWDAGTLVVWDNRSLQHYAVPGYKGLRRMRRVEVRGDRPYY</sequence>
<dbReference type="InterPro" id="IPR003819">
    <property type="entry name" value="TauD/TfdA-like"/>
</dbReference>
<name>A0A1H2FN68_9PSED</name>
<keyword evidence="2" id="KW-0479">Metal-binding</keyword>
<keyword evidence="8" id="KW-1185">Reference proteome</keyword>
<dbReference type="Pfam" id="PF02668">
    <property type="entry name" value="TauD"/>
    <property type="match status" value="1"/>
</dbReference>
<evidence type="ECO:0000256" key="1">
    <source>
        <dbReference type="ARBA" id="ARBA00005896"/>
    </source>
</evidence>
<keyword evidence="4" id="KW-0560">Oxidoreductase</keyword>
<evidence type="ECO:0000256" key="3">
    <source>
        <dbReference type="ARBA" id="ARBA00022964"/>
    </source>
</evidence>
<dbReference type="GO" id="GO:0046872">
    <property type="term" value="F:metal ion binding"/>
    <property type="evidence" value="ECO:0007669"/>
    <property type="project" value="UniProtKB-KW"/>
</dbReference>
<dbReference type="SUPFAM" id="SSF51197">
    <property type="entry name" value="Clavaminate synthase-like"/>
    <property type="match status" value="1"/>
</dbReference>
<accession>A0A1H2FN68</accession>
<dbReference type="GO" id="GO:0016706">
    <property type="term" value="F:2-oxoglutarate-dependent dioxygenase activity"/>
    <property type="evidence" value="ECO:0007669"/>
    <property type="project" value="TreeGrafter"/>
</dbReference>
<dbReference type="InterPro" id="IPR051323">
    <property type="entry name" value="AtsK-like"/>
</dbReference>
<dbReference type="STRING" id="364197.SAMN05216296_1699"/>
<dbReference type="AlphaFoldDB" id="A0A1H2FN68"/>
<evidence type="ECO:0000259" key="6">
    <source>
        <dbReference type="Pfam" id="PF02668"/>
    </source>
</evidence>
<evidence type="ECO:0000313" key="7">
    <source>
        <dbReference type="EMBL" id="SDU08782.1"/>
    </source>
</evidence>
<gene>
    <name evidence="7" type="ORF">SAMN05216296_1699</name>
</gene>
<evidence type="ECO:0000313" key="8">
    <source>
        <dbReference type="Proteomes" id="UP000243232"/>
    </source>
</evidence>
<dbReference type="PANTHER" id="PTHR30468:SF1">
    <property type="entry name" value="ALPHA-KETOGLUTARATE-DEPENDENT SULFONATE DIOXYGENASE"/>
    <property type="match status" value="1"/>
</dbReference>
<dbReference type="Gene3D" id="3.60.130.10">
    <property type="entry name" value="Clavaminate synthase-like"/>
    <property type="match status" value="1"/>
</dbReference>
<protein>
    <submittedName>
        <fullName evidence="7">Taurine dioxygenase</fullName>
    </submittedName>
</protein>
<dbReference type="EMBL" id="LT629785">
    <property type="protein sequence ID" value="SDU08782.1"/>
    <property type="molecule type" value="Genomic_DNA"/>
</dbReference>
<comment type="similarity">
    <text evidence="1">Belongs to the TfdA dioxygenase family.</text>
</comment>
<keyword evidence="5" id="KW-0408">Iron</keyword>